<keyword evidence="2" id="KW-0963">Cytoplasm</keyword>
<reference evidence="8 9" key="1">
    <citation type="submission" date="2023-04" db="EMBL/GenBank/DDBJ databases">
        <title>A novel bacteria isolated from coastal sediment.</title>
        <authorList>
            <person name="Liu X.-J."/>
            <person name="Du Z.-J."/>
        </authorList>
    </citation>
    <scope>NUCLEOTIDE SEQUENCE [LARGE SCALE GENOMIC DNA]</scope>
    <source>
        <strain evidence="8 9">SDUM461003</strain>
    </source>
</reference>
<dbReference type="SUPFAM" id="SSF48452">
    <property type="entry name" value="TPR-like"/>
    <property type="match status" value="3"/>
</dbReference>
<dbReference type="PANTHER" id="PTHR46630">
    <property type="entry name" value="TETRATRICOPEPTIDE REPEAT PROTEIN 29"/>
    <property type="match status" value="1"/>
</dbReference>
<proteinExistence type="inferred from homology"/>
<dbReference type="InterPro" id="IPR011990">
    <property type="entry name" value="TPR-like_helical_dom_sf"/>
</dbReference>
<dbReference type="PROSITE" id="PS50005">
    <property type="entry name" value="TPR"/>
    <property type="match status" value="1"/>
</dbReference>
<dbReference type="Gene3D" id="1.25.40.10">
    <property type="entry name" value="Tetratricopeptide repeat domain"/>
    <property type="match status" value="4"/>
</dbReference>
<dbReference type="Proteomes" id="UP001225316">
    <property type="component" value="Unassembled WGS sequence"/>
</dbReference>
<dbReference type="RefSeq" id="WP_308948402.1">
    <property type="nucleotide sequence ID" value="NZ_JARXHW010000003.1"/>
</dbReference>
<dbReference type="Pfam" id="PF09976">
    <property type="entry name" value="TPR_21"/>
    <property type="match status" value="1"/>
</dbReference>
<evidence type="ECO:0000256" key="2">
    <source>
        <dbReference type="ARBA" id="ARBA00022490"/>
    </source>
</evidence>
<evidence type="ECO:0000256" key="4">
    <source>
        <dbReference type="ARBA" id="ARBA00022803"/>
    </source>
</evidence>
<comment type="caution">
    <text evidence="8">The sequence shown here is derived from an EMBL/GenBank/DDBJ whole genome shotgun (WGS) entry which is preliminary data.</text>
</comment>
<dbReference type="Pfam" id="PF13432">
    <property type="entry name" value="TPR_16"/>
    <property type="match status" value="1"/>
</dbReference>
<keyword evidence="4 6" id="KW-0802">TPR repeat</keyword>
<dbReference type="SMART" id="SM00028">
    <property type="entry name" value="TPR"/>
    <property type="match status" value="7"/>
</dbReference>
<protein>
    <submittedName>
        <fullName evidence="8">Tetratricopeptide repeat protein</fullName>
    </submittedName>
</protein>
<evidence type="ECO:0000313" key="9">
    <source>
        <dbReference type="Proteomes" id="UP001225316"/>
    </source>
</evidence>
<organism evidence="8 9">
    <name type="scientific">Thalassobacterium maritimum</name>
    <dbReference type="NCBI Taxonomy" id="3041265"/>
    <lineage>
        <taxon>Bacteria</taxon>
        <taxon>Pseudomonadati</taxon>
        <taxon>Verrucomicrobiota</taxon>
        <taxon>Opitutia</taxon>
        <taxon>Puniceicoccales</taxon>
        <taxon>Coraliomargaritaceae</taxon>
        <taxon>Thalassobacterium</taxon>
    </lineage>
</organism>
<dbReference type="PANTHER" id="PTHR46630:SF1">
    <property type="entry name" value="TETRATRICOPEPTIDE REPEAT PROTEIN 29"/>
    <property type="match status" value="1"/>
</dbReference>
<dbReference type="InterPro" id="IPR019734">
    <property type="entry name" value="TPR_rpt"/>
</dbReference>
<evidence type="ECO:0000256" key="1">
    <source>
        <dbReference type="ARBA" id="ARBA00004496"/>
    </source>
</evidence>
<feature type="domain" description="Ancillary SecYEG translocon subunit/Cell division coordinator CpoB TPR" evidence="7">
    <location>
        <begin position="442"/>
        <end position="538"/>
    </location>
</feature>
<evidence type="ECO:0000313" key="8">
    <source>
        <dbReference type="EMBL" id="MDQ8206356.1"/>
    </source>
</evidence>
<dbReference type="Pfam" id="PF13174">
    <property type="entry name" value="TPR_6"/>
    <property type="match status" value="1"/>
</dbReference>
<comment type="subcellular location">
    <subcellularLocation>
        <location evidence="1">Cytoplasm</location>
    </subcellularLocation>
</comment>
<evidence type="ECO:0000256" key="3">
    <source>
        <dbReference type="ARBA" id="ARBA00022737"/>
    </source>
</evidence>
<feature type="repeat" description="TPR" evidence="6">
    <location>
        <begin position="855"/>
        <end position="888"/>
    </location>
</feature>
<evidence type="ECO:0000256" key="6">
    <source>
        <dbReference type="PROSITE-ProRule" id="PRU00339"/>
    </source>
</evidence>
<evidence type="ECO:0000259" key="7">
    <source>
        <dbReference type="Pfam" id="PF09976"/>
    </source>
</evidence>
<keyword evidence="3" id="KW-0677">Repeat</keyword>
<sequence length="939" mass="107202">MSAIRSEVPKEMQTNIDFYTALSYVFEFYDGNTGALDTAISKLSAFITAHPEHALVPLARYNQADAYAMQQKFKEALQIYISLYRNPQSSVDRVEVLKKVVLIYAATQEWQAGIPYFTDNMRMAENDVDRTTSAAYLMIAQAKQGDVADSRKMLEFFRRPSPVFYTPRFNAALMEVGDQLKKEGDLATASLFYQFVRTYERLEIGLAAQVNYLEARVAKYAENSALRNFYVTAKAELDNAKADLAAVKSSENYTPLLKWRIASVYMDMGRKWEAFWCFQEMVDRYPNHKYAEDILFSAYSLAYQLGDQEIAESLGKRYLDQEGFKRFRSTVAEQTSKAYLEQERYEELYQLTAWYLERSADDQAARLLLFKHGVARMTRMENRQLIDDFEHFRQQFGESHSGPVIYYFLGLSYLIEQENKKSLDRLNTVLASRDPQLTPDAAFRKAQATLALDRVPEARDLVTTFIANYPSHPLRASAELTLGNIVDLFGDADQALVHYKRVAEHTEDRSLLAQAELKISRILIAQTRADEAIADLSTFITKYAADPESIAVSAALAKVYKDRDQPREALLTLKQVTDRFYKLTEVDQIDPILAEYLLSDRKLRVMRQATEDFLAMVASSPEKLRDLVTDRAKQYRFFEANEAIDVRVRDRFVGDDDFRQAVLQDVGELKELEAFIAKLNESIPAVSADDWMQAALQAAYLEDDIALIVRLKAAFAHAQQPVDVPPSDMLKLVDVPESWAKIGAMGKLWILTEMAKTQAERVLGILQDLSYDYVNTDNELELHQLLAACYQRLDQVDLAIEAYQMVIKRFTQLDAAGEAAFEIGRLETQRGNYAASREILETILQRNEWRGQMHARALLEIGRAYAAEGKLSEAHGFFERIILAYPGFKEELAMGFYEDIQVLQQMNDRESVQMVYDAFVLTPGLEGTQGAALIRKEFE</sequence>
<evidence type="ECO:0000256" key="5">
    <source>
        <dbReference type="ARBA" id="ARBA00038253"/>
    </source>
</evidence>
<gene>
    <name evidence="8" type="ORF">QEH52_02470</name>
</gene>
<comment type="similarity">
    <text evidence="5">Belongs to the Rap family.</text>
</comment>
<keyword evidence="9" id="KW-1185">Reference proteome</keyword>
<accession>A0ABU1AQD0</accession>
<dbReference type="InterPro" id="IPR051476">
    <property type="entry name" value="Bac_ResReg_Asp_Phosphatase"/>
</dbReference>
<dbReference type="EMBL" id="JARXHW010000003">
    <property type="protein sequence ID" value="MDQ8206356.1"/>
    <property type="molecule type" value="Genomic_DNA"/>
</dbReference>
<dbReference type="InterPro" id="IPR018704">
    <property type="entry name" value="SecYEG/CpoB_TPR"/>
</dbReference>
<name>A0ABU1AQD0_9BACT</name>